<feature type="transmembrane region" description="Helical" evidence="6">
    <location>
        <begin position="339"/>
        <end position="360"/>
    </location>
</feature>
<comment type="caution">
    <text evidence="7">The sequence shown here is derived from an EMBL/GenBank/DDBJ whole genome shotgun (WGS) entry which is preliminary data.</text>
</comment>
<dbReference type="EMBL" id="BLJE01000002">
    <property type="protein sequence ID" value="GFE64741.1"/>
    <property type="molecule type" value="Genomic_DNA"/>
</dbReference>
<comment type="subcellular location">
    <subcellularLocation>
        <location evidence="1">Endomembrane system</location>
        <topology evidence="1">Multi-pass membrane protein</topology>
    </subcellularLocation>
</comment>
<name>A0A6N6JEG7_9RHOB</name>
<dbReference type="Proteomes" id="UP000436822">
    <property type="component" value="Unassembled WGS sequence"/>
</dbReference>
<dbReference type="InterPro" id="IPR024671">
    <property type="entry name" value="Atg22-like"/>
</dbReference>
<dbReference type="Gene3D" id="1.20.1250.20">
    <property type="entry name" value="MFS general substrate transporter like domains"/>
    <property type="match status" value="1"/>
</dbReference>
<feature type="transmembrane region" description="Helical" evidence="6">
    <location>
        <begin position="35"/>
        <end position="53"/>
    </location>
</feature>
<dbReference type="PANTHER" id="PTHR23519">
    <property type="entry name" value="AUTOPHAGY-RELATED PROTEIN 22"/>
    <property type="match status" value="1"/>
</dbReference>
<sequence length="480" mass="51367">MMGVTRSSAADSVYERPLKKRIVGWMMFDWASQPYNTLLLTFIFGPYFADIVSNSLMADGLSPQQAKADAQSLWGLGLTISGLLIALVAPILGAVADRTGRRMPYIRVFCVLYIVGAAGLWFAVPDAMNFGLMLGFFILGLIGMEFATIFTNAMLPDLGPKSEIGRISGSGWAVGYLGGLVALVVTLFFFAENNEGRTLIGIAPILGLDPEMREGTRSVGPFAAIWFALFMIPFFLWVREDPVKPVVQENAIQESLRGLVRTIKRLPESPSLAAYLASSMFYRDALNGMYTFGGLYAGLVLGWSIVDIGKFGIVAIIFGAIFAWFGGRADKKYGPKPVILISIIFLIIAAISIVSISPTTVLGMSVTEAPVLAGQSASDVAFYLCGALVGAAGGVIQSASRTMMVLQANPDRMTEAFGLYALAGKATSFLAPALIFITTELTGSSRIGVSPVIGLFLLGLVLLIWVKPDGEDKAVWTSAP</sequence>
<evidence type="ECO:0000256" key="1">
    <source>
        <dbReference type="ARBA" id="ARBA00004127"/>
    </source>
</evidence>
<feature type="transmembrane region" description="Helical" evidence="6">
    <location>
        <begin position="449"/>
        <end position="466"/>
    </location>
</feature>
<feature type="transmembrane region" description="Helical" evidence="6">
    <location>
        <begin position="73"/>
        <end position="93"/>
    </location>
</feature>
<organism evidence="7 8">
    <name type="scientific">Litoreibacter roseus</name>
    <dbReference type="NCBI Taxonomy" id="2601869"/>
    <lineage>
        <taxon>Bacteria</taxon>
        <taxon>Pseudomonadati</taxon>
        <taxon>Pseudomonadota</taxon>
        <taxon>Alphaproteobacteria</taxon>
        <taxon>Rhodobacterales</taxon>
        <taxon>Roseobacteraceae</taxon>
        <taxon>Litoreibacter</taxon>
    </lineage>
</organism>
<feature type="transmembrane region" description="Helical" evidence="6">
    <location>
        <begin position="380"/>
        <end position="396"/>
    </location>
</feature>
<keyword evidence="4 6" id="KW-1133">Transmembrane helix</keyword>
<evidence type="ECO:0000256" key="2">
    <source>
        <dbReference type="ARBA" id="ARBA00022448"/>
    </source>
</evidence>
<keyword evidence="5 6" id="KW-0472">Membrane</keyword>
<evidence type="ECO:0000256" key="4">
    <source>
        <dbReference type="ARBA" id="ARBA00022989"/>
    </source>
</evidence>
<feature type="transmembrane region" description="Helical" evidence="6">
    <location>
        <begin position="171"/>
        <end position="191"/>
    </location>
</feature>
<accession>A0A6N6JEG7</accession>
<feature type="transmembrane region" description="Helical" evidence="6">
    <location>
        <begin position="130"/>
        <end position="150"/>
    </location>
</feature>
<feature type="transmembrane region" description="Helical" evidence="6">
    <location>
        <begin position="105"/>
        <end position="124"/>
    </location>
</feature>
<keyword evidence="3 6" id="KW-0812">Transmembrane</keyword>
<feature type="transmembrane region" description="Helical" evidence="6">
    <location>
        <begin position="417"/>
        <end position="437"/>
    </location>
</feature>
<keyword evidence="2" id="KW-0813">Transport</keyword>
<dbReference type="Pfam" id="PF11700">
    <property type="entry name" value="ATG22"/>
    <property type="match status" value="1"/>
</dbReference>
<proteinExistence type="predicted"/>
<feature type="transmembrane region" description="Helical" evidence="6">
    <location>
        <begin position="219"/>
        <end position="238"/>
    </location>
</feature>
<dbReference type="PANTHER" id="PTHR23519:SF1">
    <property type="entry name" value="AUTOPHAGY-RELATED PROTEIN 22"/>
    <property type="match status" value="1"/>
</dbReference>
<feature type="transmembrane region" description="Helical" evidence="6">
    <location>
        <begin position="285"/>
        <end position="305"/>
    </location>
</feature>
<dbReference type="GO" id="GO:0012505">
    <property type="term" value="C:endomembrane system"/>
    <property type="evidence" value="ECO:0007669"/>
    <property type="project" value="UniProtKB-SubCell"/>
</dbReference>
<gene>
    <name evidence="7" type="ORF">KIN_18150</name>
</gene>
<feature type="transmembrane region" description="Helical" evidence="6">
    <location>
        <begin position="311"/>
        <end position="327"/>
    </location>
</feature>
<evidence type="ECO:0000256" key="6">
    <source>
        <dbReference type="SAM" id="Phobius"/>
    </source>
</evidence>
<reference evidence="7 8" key="1">
    <citation type="submission" date="2019-12" db="EMBL/GenBank/DDBJ databases">
        <title>Litoreibacter badius sp. nov., a novel bacteriochlorophyll a-containing bacterium in the genus Litoreibacter.</title>
        <authorList>
            <person name="Kanamuro M."/>
            <person name="Takabe Y."/>
            <person name="Mori K."/>
            <person name="Takaichi S."/>
            <person name="Hanada S."/>
        </authorList>
    </citation>
    <scope>NUCLEOTIDE SEQUENCE [LARGE SCALE GENOMIC DNA]</scope>
    <source>
        <strain evidence="7 8">K6</strain>
    </source>
</reference>
<evidence type="ECO:0000313" key="8">
    <source>
        <dbReference type="Proteomes" id="UP000436822"/>
    </source>
</evidence>
<dbReference type="AlphaFoldDB" id="A0A6N6JEG7"/>
<protein>
    <submittedName>
        <fullName evidence="7">MFS transporter</fullName>
    </submittedName>
</protein>
<dbReference type="InterPro" id="IPR050495">
    <property type="entry name" value="ATG22/LtaA_families"/>
</dbReference>
<dbReference type="SUPFAM" id="SSF103473">
    <property type="entry name" value="MFS general substrate transporter"/>
    <property type="match status" value="1"/>
</dbReference>
<dbReference type="InterPro" id="IPR036259">
    <property type="entry name" value="MFS_trans_sf"/>
</dbReference>
<evidence type="ECO:0000256" key="3">
    <source>
        <dbReference type="ARBA" id="ARBA00022692"/>
    </source>
</evidence>
<evidence type="ECO:0000256" key="5">
    <source>
        <dbReference type="ARBA" id="ARBA00023136"/>
    </source>
</evidence>
<keyword evidence="8" id="KW-1185">Reference proteome</keyword>
<evidence type="ECO:0000313" key="7">
    <source>
        <dbReference type="EMBL" id="GFE64741.1"/>
    </source>
</evidence>